<keyword evidence="2" id="KW-0659">Purine metabolism</keyword>
<gene>
    <name evidence="5" type="ORF">J5W02_00870</name>
</gene>
<dbReference type="Gene3D" id="2.60.120.480">
    <property type="entry name" value="Ureidoglycolate hydrolase"/>
    <property type="match status" value="1"/>
</dbReference>
<keyword evidence="6" id="KW-1185">Reference proteome</keyword>
<evidence type="ECO:0000256" key="2">
    <source>
        <dbReference type="ARBA" id="ARBA00022631"/>
    </source>
</evidence>
<dbReference type="InterPro" id="IPR007247">
    <property type="entry name" value="Ureidogly_lyase"/>
</dbReference>
<sequence length="165" mass="18545">MRKIKAQELSVAAFAPFGSYVSVTDPTTNNLGEGSCTFYRDPVSMHVSPGMELTFSILKVQKPDKIIVKASEYHNFTAEAWMPVNDDAILYVAPASNLKPVPEETVAFYVPQGTLVKMNTGVWHYAPVPVHKEFVNHLIVLPERTYANDCHEVQYDEADWIEIEV</sequence>
<dbReference type="InterPro" id="IPR024060">
    <property type="entry name" value="Ureidoglycolate_lyase_dom_sf"/>
</dbReference>
<organism evidence="5 6">
    <name type="scientific">Caproiciproducens faecalis</name>
    <dbReference type="NCBI Taxonomy" id="2820301"/>
    <lineage>
        <taxon>Bacteria</taxon>
        <taxon>Bacillati</taxon>
        <taxon>Bacillota</taxon>
        <taxon>Clostridia</taxon>
        <taxon>Eubacteriales</taxon>
        <taxon>Acutalibacteraceae</taxon>
        <taxon>Caproiciproducens</taxon>
    </lineage>
</organism>
<dbReference type="SUPFAM" id="SSF51182">
    <property type="entry name" value="RmlC-like cupins"/>
    <property type="match status" value="1"/>
</dbReference>
<comment type="catalytic activity">
    <reaction evidence="4">
        <text>(S)-ureidoglycolate = urea + glyoxylate</text>
        <dbReference type="Rhea" id="RHEA:11304"/>
        <dbReference type="ChEBI" id="CHEBI:16199"/>
        <dbReference type="ChEBI" id="CHEBI:36655"/>
        <dbReference type="ChEBI" id="CHEBI:57296"/>
        <dbReference type="EC" id="4.3.2.3"/>
    </reaction>
</comment>
<evidence type="ECO:0000313" key="6">
    <source>
        <dbReference type="Proteomes" id="UP000719942"/>
    </source>
</evidence>
<comment type="caution">
    <text evidence="5">The sequence shown here is derived from an EMBL/GenBank/DDBJ whole genome shotgun (WGS) entry which is preliminary data.</text>
</comment>
<dbReference type="RefSeq" id="WP_219938559.1">
    <property type="nucleotide sequence ID" value="NZ_JAGFNZ010000001.1"/>
</dbReference>
<dbReference type="GO" id="GO:0016829">
    <property type="term" value="F:lyase activity"/>
    <property type="evidence" value="ECO:0007669"/>
    <property type="project" value="UniProtKB-KW"/>
</dbReference>
<dbReference type="Pfam" id="PF04115">
    <property type="entry name" value="Ureidogly_lyase"/>
    <property type="match status" value="1"/>
</dbReference>
<dbReference type="EMBL" id="JAGFNZ010000001">
    <property type="protein sequence ID" value="MBW7571349.1"/>
    <property type="molecule type" value="Genomic_DNA"/>
</dbReference>
<dbReference type="InterPro" id="IPR011051">
    <property type="entry name" value="RmlC_Cupin_sf"/>
</dbReference>
<reference evidence="5 6" key="1">
    <citation type="submission" date="2021-03" db="EMBL/GenBank/DDBJ databases">
        <title>Caproiciproducens sp. nov. isolated from feces of cow.</title>
        <authorList>
            <person name="Choi J.-Y."/>
        </authorList>
    </citation>
    <scope>NUCLEOTIDE SEQUENCE [LARGE SCALE GENOMIC DNA]</scope>
    <source>
        <strain evidence="5 6">AGMB10547</strain>
    </source>
</reference>
<comment type="subunit">
    <text evidence="1">Homodimer.</text>
</comment>
<evidence type="ECO:0000256" key="4">
    <source>
        <dbReference type="ARBA" id="ARBA00047684"/>
    </source>
</evidence>
<evidence type="ECO:0000256" key="1">
    <source>
        <dbReference type="ARBA" id="ARBA00011738"/>
    </source>
</evidence>
<accession>A0ABS7DJR7</accession>
<dbReference type="Proteomes" id="UP000719942">
    <property type="component" value="Unassembled WGS sequence"/>
</dbReference>
<keyword evidence="3 5" id="KW-0456">Lyase</keyword>
<evidence type="ECO:0000256" key="3">
    <source>
        <dbReference type="ARBA" id="ARBA00023239"/>
    </source>
</evidence>
<proteinExistence type="predicted"/>
<evidence type="ECO:0000313" key="5">
    <source>
        <dbReference type="EMBL" id="MBW7571349.1"/>
    </source>
</evidence>
<protein>
    <submittedName>
        <fullName evidence="5">Ureidoglycolate lyase</fullName>
    </submittedName>
</protein>
<name>A0ABS7DJR7_9FIRM</name>